<evidence type="ECO:0000256" key="1">
    <source>
        <dbReference type="SAM" id="MobiDB-lite"/>
    </source>
</evidence>
<dbReference type="GeneID" id="39982115"/>
<feature type="region of interest" description="Disordered" evidence="1">
    <location>
        <begin position="1"/>
        <end position="46"/>
    </location>
</feature>
<organism evidence="2 3">
    <name type="scientific">Trypanosoma theileri</name>
    <dbReference type="NCBI Taxonomy" id="67003"/>
    <lineage>
        <taxon>Eukaryota</taxon>
        <taxon>Discoba</taxon>
        <taxon>Euglenozoa</taxon>
        <taxon>Kinetoplastea</taxon>
        <taxon>Metakinetoplastina</taxon>
        <taxon>Trypanosomatida</taxon>
        <taxon>Trypanosomatidae</taxon>
        <taxon>Trypanosoma</taxon>
    </lineage>
</organism>
<evidence type="ECO:0000313" key="2">
    <source>
        <dbReference type="EMBL" id="ORC91927.1"/>
    </source>
</evidence>
<sequence length="404" mass="45095">MSSEDSSTVSTSSLLEDQQSFSDTSKGVNVNGNSVSTNKNERKALREQERLHRIQGRLTDMSLNDIAILRCGKYDFFVENTVVCIRGSHSQFNAGRGRTKGLMPPRTHDCCQTFSTVAAIILSSLGFAVTMQECNAMSTVNYLLYISAWLHQLSAPGWPQKKSRPTVGDLNTCLRLRDFFPSKINEGEFEVLFYNQQERAKDLVNQLCYFLKRSRDADGVRPVCGYVIASGDYTVSIFSLAHDVLNQPDARYTEAWTLYICDSHGTQPWSGGKACLTGVTLGVPKKGATGINGVLDKEEGLRYFAMILFALLEDHRQKSRTPQQVPYMTWSPIRRKRFTVNTAQELRKIIDDQWIPSLMKNHVIAGEAKKFGFSPLKCFMGCSSTSGTSSNLTNGARQSVVSRD</sequence>
<protein>
    <submittedName>
        <fullName evidence="2">Uncharacterized protein</fullName>
    </submittedName>
</protein>
<feature type="compositionally biased region" description="Low complexity" evidence="1">
    <location>
        <begin position="385"/>
        <end position="395"/>
    </location>
</feature>
<reference evidence="2 3" key="1">
    <citation type="submission" date="2017-03" db="EMBL/GenBank/DDBJ databases">
        <title>An alternative strategy for trypanosome survival in the mammalian bloodstream revealed through genome and transcriptome analysis of the ubiquitous bovine parasite Trypanosoma (Megatrypanum) theileri.</title>
        <authorList>
            <person name="Kelly S."/>
            <person name="Ivens A."/>
            <person name="Mott A."/>
            <person name="O'Neill E."/>
            <person name="Emms D."/>
            <person name="Macleod O."/>
            <person name="Voorheis P."/>
            <person name="Matthews J."/>
            <person name="Matthews K."/>
            <person name="Carrington M."/>
        </authorList>
    </citation>
    <scope>NUCLEOTIDE SEQUENCE [LARGE SCALE GENOMIC DNA]</scope>
    <source>
        <strain evidence="2">Edinburgh</strain>
    </source>
</reference>
<dbReference type="AlphaFoldDB" id="A0A1X0P4Q6"/>
<evidence type="ECO:0000313" key="3">
    <source>
        <dbReference type="Proteomes" id="UP000192257"/>
    </source>
</evidence>
<dbReference type="RefSeq" id="XP_028885993.1">
    <property type="nucleotide sequence ID" value="XM_029022335.1"/>
</dbReference>
<comment type="caution">
    <text evidence="2">The sequence shown here is derived from an EMBL/GenBank/DDBJ whole genome shotgun (WGS) entry which is preliminary data.</text>
</comment>
<dbReference type="VEuPathDB" id="TriTrypDB:TM35_000041410"/>
<keyword evidence="3" id="KW-1185">Reference proteome</keyword>
<accession>A0A1X0P4Q6</accession>
<dbReference type="OrthoDB" id="277060at2759"/>
<feature type="compositionally biased region" description="Low complexity" evidence="1">
    <location>
        <begin position="24"/>
        <end position="38"/>
    </location>
</feature>
<dbReference type="EMBL" id="NBCO01000004">
    <property type="protein sequence ID" value="ORC91927.1"/>
    <property type="molecule type" value="Genomic_DNA"/>
</dbReference>
<feature type="compositionally biased region" description="Low complexity" evidence="1">
    <location>
        <begin position="1"/>
        <end position="17"/>
    </location>
</feature>
<gene>
    <name evidence="2" type="ORF">TM35_000041410</name>
</gene>
<name>A0A1X0P4Q6_9TRYP</name>
<feature type="region of interest" description="Disordered" evidence="1">
    <location>
        <begin position="385"/>
        <end position="404"/>
    </location>
</feature>
<proteinExistence type="predicted"/>
<dbReference type="Proteomes" id="UP000192257">
    <property type="component" value="Unassembled WGS sequence"/>
</dbReference>